<keyword evidence="6" id="KW-1185">Reference proteome</keyword>
<evidence type="ECO:0000256" key="1">
    <source>
        <dbReference type="ARBA" id="ARBA00007125"/>
    </source>
</evidence>
<dbReference type="Pfam" id="PF21447">
    <property type="entry name" value="Ppx-GppA_III"/>
    <property type="match status" value="1"/>
</dbReference>
<dbReference type="InterPro" id="IPR003695">
    <property type="entry name" value="Ppx_GppA_N"/>
</dbReference>
<sequence length="530" mass="60661">MNRHSDAKIAVIDMGSNSIRLVIHQVDEKRGYREIHNVKEVARLSQCFNEAGELNREGFSRIERTMKRFSEIILDHNVETVRGIATAAVRQAANQAEVLQFIYDTSGISFEVLSGDEEAFYGATAVVNATYIEDGITVDIGGGSTEVARFSNRDIVETYSFPFGALTLETEFLNGSEPNDERLKQLRSYLTEELQHLPWLKDIKLPLVGIGGSARNTALVHQRRSDYPLSTLHQYEMDARDMKQTVKHLASMPYERRLEVDGLSKDRADIIVPAAIILETLMQVIYTDRFMLSNKGLRDGLLFHTMFSSLGLKRFDDVANESLYQLKREYNIPGELAESVACTTQALFAGLKPYIHRRYLHEEAEELLRKGARTVFLGEYIDEQSSSDHTFYLLMHRSIDGISHQDRAALALISSFKSRKLFKKRSKQLKELFSAQALKQFEVLGAIMKLGYDLHITRRKMIRDVDVQQEKQKLIIHLVYEPGRDPFFEMKACEKHKKHLEKALGASCVFTFREAKTTEYERVEAYDTNH</sequence>
<comment type="similarity">
    <text evidence="1">Belongs to the GppA/Ppx family.</text>
</comment>
<dbReference type="PIRSF" id="PIRSF001267">
    <property type="entry name" value="Pyrophosphatase_GppA_Ppx"/>
    <property type="match status" value="1"/>
</dbReference>
<dbReference type="InterPro" id="IPR050273">
    <property type="entry name" value="GppA/Ppx_hydrolase"/>
</dbReference>
<dbReference type="Proteomes" id="UP000242310">
    <property type="component" value="Unassembled WGS sequence"/>
</dbReference>
<feature type="domain" description="Ppx/GppA phosphatase C-terminal" evidence="4">
    <location>
        <begin position="321"/>
        <end position="478"/>
    </location>
</feature>
<dbReference type="SUPFAM" id="SSF109604">
    <property type="entry name" value="HD-domain/PDEase-like"/>
    <property type="match status" value="1"/>
</dbReference>
<dbReference type="InterPro" id="IPR048950">
    <property type="entry name" value="Ppx_GppA_C"/>
</dbReference>
<dbReference type="InterPro" id="IPR030673">
    <property type="entry name" value="PyroPPase_GppA_Ppx"/>
</dbReference>
<dbReference type="PANTHER" id="PTHR30005">
    <property type="entry name" value="EXOPOLYPHOSPHATASE"/>
    <property type="match status" value="1"/>
</dbReference>
<evidence type="ECO:0000256" key="2">
    <source>
        <dbReference type="ARBA" id="ARBA00022801"/>
    </source>
</evidence>
<dbReference type="Pfam" id="PF02541">
    <property type="entry name" value="Ppx-GppA"/>
    <property type="match status" value="1"/>
</dbReference>
<evidence type="ECO:0000313" key="6">
    <source>
        <dbReference type="Proteomes" id="UP000242310"/>
    </source>
</evidence>
<organism evidence="5 6">
    <name type="scientific">Salsuginibacillus halophilus</name>
    <dbReference type="NCBI Taxonomy" id="517424"/>
    <lineage>
        <taxon>Bacteria</taxon>
        <taxon>Bacillati</taxon>
        <taxon>Bacillota</taxon>
        <taxon>Bacilli</taxon>
        <taxon>Bacillales</taxon>
        <taxon>Bacillaceae</taxon>
        <taxon>Salsuginibacillus</taxon>
    </lineage>
</organism>
<gene>
    <name evidence="5" type="ORF">B0H94_11191</name>
</gene>
<dbReference type="AlphaFoldDB" id="A0A2P8HAL4"/>
<dbReference type="InterPro" id="IPR043129">
    <property type="entry name" value="ATPase_NBD"/>
</dbReference>
<dbReference type="CDD" id="cd24052">
    <property type="entry name" value="ASKHA_NBD_HpPPX-GppA-like"/>
    <property type="match status" value="1"/>
</dbReference>
<name>A0A2P8HAL4_9BACI</name>
<dbReference type="EMBL" id="PYAV01000011">
    <property type="protein sequence ID" value="PSL43266.1"/>
    <property type="molecule type" value="Genomic_DNA"/>
</dbReference>
<keyword evidence="2" id="KW-0378">Hydrolase</keyword>
<dbReference type="PANTHER" id="PTHR30005:SF0">
    <property type="entry name" value="RETROGRADE REGULATION PROTEIN 2"/>
    <property type="match status" value="1"/>
</dbReference>
<reference evidence="5 6" key="1">
    <citation type="submission" date="2018-03" db="EMBL/GenBank/DDBJ databases">
        <title>Genomic Encyclopedia of Type Strains, Phase III (KMG-III): the genomes of soil and plant-associated and newly described type strains.</title>
        <authorList>
            <person name="Whitman W."/>
        </authorList>
    </citation>
    <scope>NUCLEOTIDE SEQUENCE [LARGE SCALE GENOMIC DNA]</scope>
    <source>
        <strain evidence="5 6">CGMCC 1.07653</strain>
    </source>
</reference>
<dbReference type="OrthoDB" id="9807195at2"/>
<accession>A0A2P8HAL4</accession>
<evidence type="ECO:0000313" key="5">
    <source>
        <dbReference type="EMBL" id="PSL43266.1"/>
    </source>
</evidence>
<proteinExistence type="inferred from homology"/>
<feature type="domain" description="Ppx/GppA phosphatase N-terminal" evidence="3">
    <location>
        <begin position="23"/>
        <end position="306"/>
    </location>
</feature>
<evidence type="ECO:0000259" key="4">
    <source>
        <dbReference type="Pfam" id="PF21447"/>
    </source>
</evidence>
<dbReference type="GO" id="GO:0006357">
    <property type="term" value="P:regulation of transcription by RNA polymerase II"/>
    <property type="evidence" value="ECO:0007669"/>
    <property type="project" value="TreeGrafter"/>
</dbReference>
<comment type="caution">
    <text evidence="5">The sequence shown here is derived from an EMBL/GenBank/DDBJ whole genome shotgun (WGS) entry which is preliminary data.</text>
</comment>
<dbReference type="RefSeq" id="WP_106589406.1">
    <property type="nucleotide sequence ID" value="NZ_PYAV01000011.1"/>
</dbReference>
<dbReference type="GO" id="GO:0016787">
    <property type="term" value="F:hydrolase activity"/>
    <property type="evidence" value="ECO:0007669"/>
    <property type="project" value="UniProtKB-KW"/>
</dbReference>
<protein>
    <submittedName>
        <fullName evidence="5">Exopolyphosphatase/guanosine-5'-triphosphate, 3'-diphosphate pyrophosphatase</fullName>
    </submittedName>
</protein>
<dbReference type="Gene3D" id="3.30.420.150">
    <property type="entry name" value="Exopolyphosphatase. Domain 2"/>
    <property type="match status" value="1"/>
</dbReference>
<evidence type="ECO:0000259" key="3">
    <source>
        <dbReference type="Pfam" id="PF02541"/>
    </source>
</evidence>
<dbReference type="SUPFAM" id="SSF53067">
    <property type="entry name" value="Actin-like ATPase domain"/>
    <property type="match status" value="2"/>
</dbReference>
<dbReference type="Gene3D" id="1.10.3210.10">
    <property type="entry name" value="Hypothetical protein af1432"/>
    <property type="match status" value="1"/>
</dbReference>
<dbReference type="Gene3D" id="3.30.420.40">
    <property type="match status" value="1"/>
</dbReference>